<dbReference type="EMBL" id="DF158711">
    <property type="protein sequence ID" value="GAB70071.1"/>
    <property type="molecule type" value="Genomic_DNA"/>
</dbReference>
<feature type="non-terminal residue" evidence="1">
    <location>
        <position position="1"/>
    </location>
</feature>
<protein>
    <submittedName>
        <fullName evidence="1">Uncharacterized protein</fullName>
    </submittedName>
</protein>
<dbReference type="VEuPathDB" id="PlasmoDB:PCYB_008200"/>
<dbReference type="RefSeq" id="XP_004228289.1">
    <property type="nucleotide sequence ID" value="XM_004228241.1"/>
</dbReference>
<proteinExistence type="predicted"/>
<dbReference type="GeneID" id="14696613"/>
<evidence type="ECO:0000313" key="2">
    <source>
        <dbReference type="Proteomes" id="UP000006319"/>
    </source>
</evidence>
<gene>
    <name evidence="1" type="ORF">PCYB_008200</name>
</gene>
<evidence type="ECO:0000313" key="1">
    <source>
        <dbReference type="EMBL" id="GAB70071.1"/>
    </source>
</evidence>
<sequence>DLNSFTNNLMVTVERLNEMNKKHSFTLKNSLVFKDDINRYIYMRESERSTIRVQQIPNGYSRNIHNSHEHFY</sequence>
<dbReference type="Proteomes" id="UP000006319">
    <property type="component" value="Unassembled WGS sequence"/>
</dbReference>
<accession>K6UFG7</accession>
<name>K6UFG7_PLACD</name>
<dbReference type="KEGG" id="pcy:PCYB_008200"/>
<reference evidence="1 2" key="1">
    <citation type="journal article" date="2012" name="Nat. Genet.">
        <title>Plasmodium cynomolgi genome sequences provide insight into Plasmodium vivax and the monkey malaria clade.</title>
        <authorList>
            <person name="Tachibana S."/>
            <person name="Sullivan S.A."/>
            <person name="Kawai S."/>
            <person name="Nakamura S."/>
            <person name="Kim H.R."/>
            <person name="Goto N."/>
            <person name="Arisue N."/>
            <person name="Palacpac N.M.Q."/>
            <person name="Honma H."/>
            <person name="Yagi M."/>
            <person name="Tougan T."/>
            <person name="Katakai Y."/>
            <person name="Kaneko O."/>
            <person name="Mita T."/>
            <person name="Kita K."/>
            <person name="Yasutomi Y."/>
            <person name="Sutton P.L."/>
            <person name="Shakhbatyan R."/>
            <person name="Horii T."/>
            <person name="Yasunaga T."/>
            <person name="Barnwell J.W."/>
            <person name="Escalante A.A."/>
            <person name="Carlton J.M."/>
            <person name="Tanabe K."/>
        </authorList>
    </citation>
    <scope>NUCLEOTIDE SEQUENCE [LARGE SCALE GENOMIC DNA]</scope>
    <source>
        <strain evidence="1 2">B</strain>
    </source>
</reference>
<keyword evidence="2" id="KW-1185">Reference proteome</keyword>
<dbReference type="AlphaFoldDB" id="K6UFG7"/>
<dbReference type="OMA" id="IHNSHEH"/>
<organism evidence="1 2">
    <name type="scientific">Plasmodium cynomolgi (strain B)</name>
    <dbReference type="NCBI Taxonomy" id="1120755"/>
    <lineage>
        <taxon>Eukaryota</taxon>
        <taxon>Sar</taxon>
        <taxon>Alveolata</taxon>
        <taxon>Apicomplexa</taxon>
        <taxon>Aconoidasida</taxon>
        <taxon>Haemosporida</taxon>
        <taxon>Plasmodiidae</taxon>
        <taxon>Plasmodium</taxon>
        <taxon>Plasmodium (Plasmodium)</taxon>
    </lineage>
</organism>